<reference evidence="2" key="1">
    <citation type="submission" date="2016-10" db="EMBL/GenBank/DDBJ databases">
        <authorList>
            <person name="Varghese N."/>
            <person name="Submissions S."/>
        </authorList>
    </citation>
    <scope>NUCLEOTIDE SEQUENCE [LARGE SCALE GENOMIC DNA]</scope>
    <source>
        <strain evidence="2">BL9</strain>
    </source>
</reference>
<accession>A0A1G5B7M5</accession>
<dbReference type="Proteomes" id="UP000198538">
    <property type="component" value="Unassembled WGS sequence"/>
</dbReference>
<organism evidence="1 2">
    <name type="scientific">Paenibacillus polysaccharolyticus</name>
    <dbReference type="NCBI Taxonomy" id="582692"/>
    <lineage>
        <taxon>Bacteria</taxon>
        <taxon>Bacillati</taxon>
        <taxon>Bacillota</taxon>
        <taxon>Bacilli</taxon>
        <taxon>Bacillales</taxon>
        <taxon>Paenibacillaceae</taxon>
        <taxon>Paenibacillus</taxon>
    </lineage>
</organism>
<dbReference type="RefSeq" id="WP_090915156.1">
    <property type="nucleotide sequence ID" value="NZ_FMVM01000001.1"/>
</dbReference>
<keyword evidence="2" id="KW-1185">Reference proteome</keyword>
<dbReference type="STRING" id="582692.SAMN05720606_101258"/>
<proteinExistence type="predicted"/>
<dbReference type="EMBL" id="FMVM01000001">
    <property type="protein sequence ID" value="SCX86139.1"/>
    <property type="molecule type" value="Genomic_DNA"/>
</dbReference>
<gene>
    <name evidence="1" type="ORF">SAMN05720606_101258</name>
</gene>
<sequence length="110" mass="13157">MGWEYGIRTKEQEHGRLTEILTRLAASLTHNRMYSVEQHMDGFVLLRDDASWPKALEVWLEEANNLDEVAEGEKYIYCLFHIWGEEGRTWKEQMEGVTNQYPEVFEWFEL</sequence>
<evidence type="ECO:0000313" key="1">
    <source>
        <dbReference type="EMBL" id="SCX86139.1"/>
    </source>
</evidence>
<evidence type="ECO:0000313" key="2">
    <source>
        <dbReference type="Proteomes" id="UP000198538"/>
    </source>
</evidence>
<dbReference type="AlphaFoldDB" id="A0A1G5B7M5"/>
<name>A0A1G5B7M5_9BACL</name>
<protein>
    <submittedName>
        <fullName evidence="1">Uncharacterized protein</fullName>
    </submittedName>
</protein>